<evidence type="ECO:0000256" key="1">
    <source>
        <dbReference type="ARBA" id="ARBA00022737"/>
    </source>
</evidence>
<organism evidence="4 6">
    <name type="scientific">Didymodactylos carnosus</name>
    <dbReference type="NCBI Taxonomy" id="1234261"/>
    <lineage>
        <taxon>Eukaryota</taxon>
        <taxon>Metazoa</taxon>
        <taxon>Spiralia</taxon>
        <taxon>Gnathifera</taxon>
        <taxon>Rotifera</taxon>
        <taxon>Eurotatoria</taxon>
        <taxon>Bdelloidea</taxon>
        <taxon>Philodinida</taxon>
        <taxon>Philodinidae</taxon>
        <taxon>Didymodactylos</taxon>
    </lineage>
</organism>
<evidence type="ECO:0000256" key="3">
    <source>
        <dbReference type="SAM" id="MobiDB-lite"/>
    </source>
</evidence>
<feature type="region of interest" description="Disordered" evidence="3">
    <location>
        <begin position="93"/>
        <end position="113"/>
    </location>
</feature>
<dbReference type="Gene3D" id="2.40.10.500">
    <property type="match status" value="1"/>
</dbReference>
<dbReference type="GO" id="GO:0061630">
    <property type="term" value="F:ubiquitin protein ligase activity"/>
    <property type="evidence" value="ECO:0007669"/>
    <property type="project" value="TreeGrafter"/>
</dbReference>
<feature type="repeat" description="NHL" evidence="2">
    <location>
        <begin position="258"/>
        <end position="301"/>
    </location>
</feature>
<dbReference type="GO" id="GO:0043161">
    <property type="term" value="P:proteasome-mediated ubiquitin-dependent protein catabolic process"/>
    <property type="evidence" value="ECO:0007669"/>
    <property type="project" value="TreeGrafter"/>
</dbReference>
<accession>A0A814Q8S4</accession>
<evidence type="ECO:0000313" key="5">
    <source>
        <dbReference type="EMBL" id="CAF3880456.1"/>
    </source>
</evidence>
<feature type="compositionally biased region" description="Polar residues" evidence="3">
    <location>
        <begin position="95"/>
        <end position="111"/>
    </location>
</feature>
<gene>
    <name evidence="4" type="ORF">GPM918_LOCUS19487</name>
    <name evidence="5" type="ORF">SRO942_LOCUS19484</name>
</gene>
<dbReference type="PROSITE" id="PS51125">
    <property type="entry name" value="NHL"/>
    <property type="match status" value="1"/>
</dbReference>
<comment type="caution">
    <text evidence="4">The sequence shown here is derived from an EMBL/GenBank/DDBJ whole genome shotgun (WGS) entry which is preliminary data.</text>
</comment>
<dbReference type="EMBL" id="CAJNOQ010005923">
    <property type="protein sequence ID" value="CAF1116633.1"/>
    <property type="molecule type" value="Genomic_DNA"/>
</dbReference>
<dbReference type="Gene3D" id="2.120.10.30">
    <property type="entry name" value="TolB, C-terminal domain"/>
    <property type="match status" value="2"/>
</dbReference>
<evidence type="ECO:0000256" key="2">
    <source>
        <dbReference type="PROSITE-ProRule" id="PRU00504"/>
    </source>
</evidence>
<keyword evidence="1" id="KW-0677">Repeat</keyword>
<evidence type="ECO:0000313" key="4">
    <source>
        <dbReference type="EMBL" id="CAF1116633.1"/>
    </source>
</evidence>
<dbReference type="Proteomes" id="UP000663829">
    <property type="component" value="Unassembled WGS sequence"/>
</dbReference>
<dbReference type="InterPro" id="IPR011042">
    <property type="entry name" value="6-blade_b-propeller_TolB-like"/>
</dbReference>
<dbReference type="InterPro" id="IPR050952">
    <property type="entry name" value="TRIM-NHL_E3_ligases"/>
</dbReference>
<evidence type="ECO:0000313" key="6">
    <source>
        <dbReference type="Proteomes" id="UP000663829"/>
    </source>
</evidence>
<protein>
    <submittedName>
        <fullName evidence="4">Uncharacterized protein</fullName>
    </submittedName>
</protein>
<dbReference type="AlphaFoldDB" id="A0A814Q8S4"/>
<dbReference type="GO" id="GO:0008270">
    <property type="term" value="F:zinc ion binding"/>
    <property type="evidence" value="ECO:0007669"/>
    <property type="project" value="UniProtKB-KW"/>
</dbReference>
<reference evidence="4" key="1">
    <citation type="submission" date="2021-02" db="EMBL/GenBank/DDBJ databases">
        <authorList>
            <person name="Nowell W R."/>
        </authorList>
    </citation>
    <scope>NUCLEOTIDE SEQUENCE</scope>
</reference>
<dbReference type="Pfam" id="PF01436">
    <property type="entry name" value="NHL"/>
    <property type="match status" value="1"/>
</dbReference>
<proteinExistence type="predicted"/>
<sequence>MWVYMYALSCVTIPAHPYCRVIATNNGQAVYKQSSDCPGNLKWSTNGITIMGNGYGSDPDQLQFPEGLFIEAKTQILYVADVSNNRVQKRYPNGKIQTAAGQANGASGSTSDKLDGPRDIFADENENVFVVDTGNQRIQSWRKNAKTGKTVAGNGSAGAALNEFNRPYAVVLDTKKNIIVADLQNQRVTRWPSAYDPRTSFGTIIAGGNGAGLNLYQLNSPTGLYLDEPNNILYISNEESHSVTQWNMDTYGNKNIYAGIPGRLGNSAAQLQSPEGLTLDKYGNLYIADCQNHRIQMFCPYSVYGITIAGTGRIGNDSNELYYPRDVAFDSEMNFPDQTQSEFQLRAADKNIDRGQSSVKLNATL</sequence>
<dbReference type="GO" id="GO:0000209">
    <property type="term" value="P:protein polyubiquitination"/>
    <property type="evidence" value="ECO:0007669"/>
    <property type="project" value="TreeGrafter"/>
</dbReference>
<dbReference type="EMBL" id="CAJOBC010005923">
    <property type="protein sequence ID" value="CAF3880456.1"/>
    <property type="molecule type" value="Genomic_DNA"/>
</dbReference>
<dbReference type="CDD" id="cd05819">
    <property type="entry name" value="NHL"/>
    <property type="match status" value="1"/>
</dbReference>
<dbReference type="PANTHER" id="PTHR24104">
    <property type="entry name" value="E3 UBIQUITIN-PROTEIN LIGASE NHLRC1-RELATED"/>
    <property type="match status" value="1"/>
</dbReference>
<dbReference type="PANTHER" id="PTHR24104:SF25">
    <property type="entry name" value="PROTEIN LIN-41"/>
    <property type="match status" value="1"/>
</dbReference>
<dbReference type="InterPro" id="IPR001258">
    <property type="entry name" value="NHL_repeat"/>
</dbReference>
<dbReference type="Proteomes" id="UP000681722">
    <property type="component" value="Unassembled WGS sequence"/>
</dbReference>
<name>A0A814Q8S4_9BILA</name>
<dbReference type="SUPFAM" id="SSF101898">
    <property type="entry name" value="NHL repeat"/>
    <property type="match status" value="1"/>
</dbReference>
<keyword evidence="6" id="KW-1185">Reference proteome</keyword>
<dbReference type="OrthoDB" id="342730at2759"/>